<feature type="domain" description="Rab-GAP TBC" evidence="3">
    <location>
        <begin position="80"/>
        <end position="190"/>
    </location>
</feature>
<accession>A0A9Q0LRK4</accession>
<dbReference type="InterPro" id="IPR000195">
    <property type="entry name" value="Rab-GAP-TBC_dom"/>
</dbReference>
<dbReference type="InterPro" id="IPR050302">
    <property type="entry name" value="Rab_GAP_TBC_domain"/>
</dbReference>
<dbReference type="PROSITE" id="PS50086">
    <property type="entry name" value="TBC_RABGAP"/>
    <property type="match status" value="1"/>
</dbReference>
<evidence type="ECO:0000259" key="3">
    <source>
        <dbReference type="PROSITE" id="PS50086"/>
    </source>
</evidence>
<protein>
    <submittedName>
        <fullName evidence="4">Tbc1 domain family member whacked</fullName>
    </submittedName>
</protein>
<organism evidence="4 5">
    <name type="scientific">Anaeramoeba ignava</name>
    <name type="common">Anaerobic marine amoeba</name>
    <dbReference type="NCBI Taxonomy" id="1746090"/>
    <lineage>
        <taxon>Eukaryota</taxon>
        <taxon>Metamonada</taxon>
        <taxon>Anaeramoebidae</taxon>
        <taxon>Anaeramoeba</taxon>
    </lineage>
</organism>
<dbReference type="OMA" id="HYREGSE"/>
<evidence type="ECO:0000313" key="4">
    <source>
        <dbReference type="EMBL" id="KAJ5078531.1"/>
    </source>
</evidence>
<evidence type="ECO:0000256" key="1">
    <source>
        <dbReference type="ARBA" id="ARBA00022468"/>
    </source>
</evidence>
<dbReference type="Gene3D" id="1.10.8.270">
    <property type="entry name" value="putative rabgap domain of human tbc1 domain family member 14 like domains"/>
    <property type="match status" value="1"/>
</dbReference>
<dbReference type="Gene3D" id="1.10.10.750">
    <property type="entry name" value="Ypt/Rab-GAP domain of gyp1p, domain 1"/>
    <property type="match status" value="1"/>
</dbReference>
<sequence>MSKDNSKKETKEEETQEKLFQYDRYGFLLEKELPQDRTKDELKSVKNEVNNADKWNEMMNNWEKFATKKKNILKKRIRKGIPGPFRGKAWFKITESDSLREKMKKKGGEDFYQKLLEKQNEKANMVIERDIDRTFPKHEHYREGSEQKRLSRVLRAWSVYNETVGYCQGMAFSALHSFFLWKKKMHFGHL</sequence>
<proteinExistence type="predicted"/>
<dbReference type="Proteomes" id="UP001149090">
    <property type="component" value="Unassembled WGS sequence"/>
</dbReference>
<dbReference type="GO" id="GO:0031267">
    <property type="term" value="F:small GTPase binding"/>
    <property type="evidence" value="ECO:0007669"/>
    <property type="project" value="TreeGrafter"/>
</dbReference>
<dbReference type="SUPFAM" id="SSF47923">
    <property type="entry name" value="Ypt/Rab-GAP domain of gyp1p"/>
    <property type="match status" value="1"/>
</dbReference>
<gene>
    <name evidence="4" type="ORF">M0811_04856</name>
</gene>
<dbReference type="GO" id="GO:0005096">
    <property type="term" value="F:GTPase activator activity"/>
    <property type="evidence" value="ECO:0007669"/>
    <property type="project" value="UniProtKB-KW"/>
</dbReference>
<comment type="caution">
    <text evidence="4">The sequence shown here is derived from an EMBL/GenBank/DDBJ whole genome shotgun (WGS) entry which is preliminary data.</text>
</comment>
<dbReference type="EMBL" id="JAPDFW010000053">
    <property type="protein sequence ID" value="KAJ5078531.1"/>
    <property type="molecule type" value="Genomic_DNA"/>
</dbReference>
<dbReference type="OrthoDB" id="7433692at2759"/>
<dbReference type="FunFam" id="1.10.10.750:FF:000003">
    <property type="entry name" value="GTPase activating protein (Evi5)"/>
    <property type="match status" value="1"/>
</dbReference>
<dbReference type="PANTHER" id="PTHR47219:SF9">
    <property type="entry name" value="GTPASE ACTIVATING PROTEIN AND CENTROSOME-ASSOCIATED, ISOFORM B"/>
    <property type="match status" value="1"/>
</dbReference>
<name>A0A9Q0LRK4_ANAIG</name>
<keyword evidence="2" id="KW-0175">Coiled coil</keyword>
<dbReference type="AlphaFoldDB" id="A0A9Q0LRK4"/>
<dbReference type="InterPro" id="IPR035969">
    <property type="entry name" value="Rab-GAP_TBC_sf"/>
</dbReference>
<dbReference type="Pfam" id="PF00566">
    <property type="entry name" value="RabGAP-TBC"/>
    <property type="match status" value="1"/>
</dbReference>
<reference evidence="4" key="1">
    <citation type="submission" date="2022-10" db="EMBL/GenBank/DDBJ databases">
        <title>Novel sulphate-reducing endosymbionts in the free-living metamonad Anaeramoeba.</title>
        <authorList>
            <person name="Jerlstrom-Hultqvist J."/>
            <person name="Cepicka I."/>
            <person name="Gallot-Lavallee L."/>
            <person name="Salas-Leiva D."/>
            <person name="Curtis B.A."/>
            <person name="Zahonova K."/>
            <person name="Pipaliya S."/>
            <person name="Dacks J."/>
            <person name="Roger A.J."/>
        </authorList>
    </citation>
    <scope>NUCLEOTIDE SEQUENCE</scope>
    <source>
        <strain evidence="4">BMAN</strain>
    </source>
</reference>
<evidence type="ECO:0000256" key="2">
    <source>
        <dbReference type="ARBA" id="ARBA00023054"/>
    </source>
</evidence>
<keyword evidence="5" id="KW-1185">Reference proteome</keyword>
<dbReference type="PANTHER" id="PTHR47219">
    <property type="entry name" value="RAB GTPASE-ACTIVATING PROTEIN 1-LIKE"/>
    <property type="match status" value="1"/>
</dbReference>
<keyword evidence="1" id="KW-0343">GTPase activation</keyword>
<evidence type="ECO:0000313" key="5">
    <source>
        <dbReference type="Proteomes" id="UP001149090"/>
    </source>
</evidence>